<evidence type="ECO:0000256" key="2">
    <source>
        <dbReference type="ARBA" id="ARBA00005722"/>
    </source>
</evidence>
<reference evidence="7" key="1">
    <citation type="submission" date="2019-04" db="EMBL/GenBank/DDBJ databases">
        <authorList>
            <person name="Brambilla D."/>
        </authorList>
    </citation>
    <scope>NUCLEOTIDE SEQUENCE</scope>
    <source>
        <strain evidence="7">BAL1</strain>
    </source>
</reference>
<sequence length="254" mass="28112">MPVLRTLSLLAVCSFPLLSTAAIAQQNRNFEPPQGFLYGVGVGVNQEIYQGYKRRVIPLPLLGYRGEKLSVYGPFVSYELAKANEVSLMAKLSPRFAGYDDSDSDVFIGMKRKSSLDAGIGLQYKLDNWTLDTEALTDVLGNSNGQEVKLKFSYSLRYGPLQLSPEVGVSYSSSKLVNYYYGVRMDEATSSRSPYRAGSAVNYHTGMVLSTPIFFGGMTRLGLQYHWFDNSIADSPLTDRDSGASAFLAWSKFF</sequence>
<protein>
    <submittedName>
        <fullName evidence="7">MltA-interacting protein</fullName>
    </submittedName>
</protein>
<comment type="subcellular location">
    <subcellularLocation>
        <location evidence="1">Cell outer membrane</location>
    </subcellularLocation>
</comment>
<gene>
    <name evidence="7" type="ORF">BAL341_3343</name>
</gene>
<name>A0A486XUZ7_9GAMM</name>
<feature type="chain" id="PRO_5019862724" evidence="6">
    <location>
        <begin position="25"/>
        <end position="254"/>
    </location>
</feature>
<dbReference type="Pfam" id="PF06629">
    <property type="entry name" value="MipA"/>
    <property type="match status" value="1"/>
</dbReference>
<organism evidence="7">
    <name type="scientific">Rheinheimera sp. BAL341</name>
    <dbReference type="NCBI Taxonomy" id="1708203"/>
    <lineage>
        <taxon>Bacteria</taxon>
        <taxon>Pseudomonadati</taxon>
        <taxon>Pseudomonadota</taxon>
        <taxon>Gammaproteobacteria</taxon>
        <taxon>Chromatiales</taxon>
        <taxon>Chromatiaceae</taxon>
        <taxon>Rheinheimera</taxon>
    </lineage>
</organism>
<evidence type="ECO:0000256" key="4">
    <source>
        <dbReference type="ARBA" id="ARBA00023136"/>
    </source>
</evidence>
<proteinExistence type="inferred from homology"/>
<comment type="similarity">
    <text evidence="2">Belongs to the MipA/OmpV family.</text>
</comment>
<evidence type="ECO:0000313" key="7">
    <source>
        <dbReference type="EMBL" id="VHO06318.1"/>
    </source>
</evidence>
<dbReference type="GO" id="GO:0009252">
    <property type="term" value="P:peptidoglycan biosynthetic process"/>
    <property type="evidence" value="ECO:0007669"/>
    <property type="project" value="TreeGrafter"/>
</dbReference>
<dbReference type="EMBL" id="CAAJGR010000029">
    <property type="protein sequence ID" value="VHO06318.1"/>
    <property type="molecule type" value="Genomic_DNA"/>
</dbReference>
<dbReference type="AlphaFoldDB" id="A0A486XUZ7"/>
<keyword evidence="3 6" id="KW-0732">Signal</keyword>
<keyword evidence="4" id="KW-0472">Membrane</keyword>
<evidence type="ECO:0000256" key="6">
    <source>
        <dbReference type="SAM" id="SignalP"/>
    </source>
</evidence>
<dbReference type="GO" id="GO:0009279">
    <property type="term" value="C:cell outer membrane"/>
    <property type="evidence" value="ECO:0007669"/>
    <property type="project" value="UniProtKB-SubCell"/>
</dbReference>
<dbReference type="PANTHER" id="PTHR38776:SF1">
    <property type="entry name" value="MLTA-INTERACTING PROTEIN-RELATED"/>
    <property type="match status" value="1"/>
</dbReference>
<evidence type="ECO:0000256" key="5">
    <source>
        <dbReference type="ARBA" id="ARBA00023237"/>
    </source>
</evidence>
<evidence type="ECO:0000256" key="3">
    <source>
        <dbReference type="ARBA" id="ARBA00022729"/>
    </source>
</evidence>
<dbReference type="InterPro" id="IPR010583">
    <property type="entry name" value="MipA"/>
</dbReference>
<dbReference type="PANTHER" id="PTHR38776">
    <property type="entry name" value="MLTA-INTERACTING PROTEIN-RELATED"/>
    <property type="match status" value="1"/>
</dbReference>
<evidence type="ECO:0000256" key="1">
    <source>
        <dbReference type="ARBA" id="ARBA00004442"/>
    </source>
</evidence>
<keyword evidence="5" id="KW-0998">Cell outer membrane</keyword>
<feature type="signal peptide" evidence="6">
    <location>
        <begin position="1"/>
        <end position="24"/>
    </location>
</feature>
<accession>A0A486XUZ7</accession>